<feature type="domain" description="KilA-N" evidence="1">
    <location>
        <begin position="1"/>
        <end position="93"/>
    </location>
</feature>
<dbReference type="EMBL" id="JADIKM010000003">
    <property type="protein sequence ID" value="MFK2904836.1"/>
    <property type="molecule type" value="Genomic_DNA"/>
</dbReference>
<name>A0ABW8JXL3_9GAMM</name>
<dbReference type="InterPro" id="IPR017880">
    <property type="entry name" value="KilA_N"/>
</dbReference>
<dbReference type="Pfam" id="PF04383">
    <property type="entry name" value="KilA-N"/>
    <property type="match status" value="1"/>
</dbReference>
<evidence type="ECO:0000313" key="3">
    <source>
        <dbReference type="Proteomes" id="UP001620460"/>
    </source>
</evidence>
<gene>
    <name evidence="2" type="ORF">ISP17_12805</name>
</gene>
<comment type="caution">
    <text evidence="2">The sequence shown here is derived from an EMBL/GenBank/DDBJ whole genome shotgun (WGS) entry which is preliminary data.</text>
</comment>
<evidence type="ECO:0000259" key="1">
    <source>
        <dbReference type="PROSITE" id="PS51301"/>
    </source>
</evidence>
<dbReference type="PROSITE" id="PS51301">
    <property type="entry name" value="KILA_N"/>
    <property type="match status" value="1"/>
</dbReference>
<dbReference type="InterPro" id="IPR018004">
    <property type="entry name" value="KilA/APSES_HTH"/>
</dbReference>
<dbReference type="SMART" id="SM01252">
    <property type="entry name" value="KilA-N"/>
    <property type="match status" value="1"/>
</dbReference>
<evidence type="ECO:0000313" key="2">
    <source>
        <dbReference type="EMBL" id="MFK2904836.1"/>
    </source>
</evidence>
<accession>A0ABW8JXL3</accession>
<sequence length="93" mass="10312">MQQTPIRRDQEGRYCLNDLHRAAGGEKRHLPAEFIRLGSTKELAAAVSNYGDSHISPIDLSRGRYGGTYVHEDLAIDYAAWISPVFKLGLLGV</sequence>
<reference evidence="2 3" key="1">
    <citation type="submission" date="2020-10" db="EMBL/GenBank/DDBJ databases">
        <title>Phylogeny of dyella-like bacteria.</title>
        <authorList>
            <person name="Fu J."/>
        </authorList>
    </citation>
    <scope>NUCLEOTIDE SEQUENCE [LARGE SCALE GENOMIC DNA]</scope>
    <source>
        <strain evidence="2 3">Gsoil3046</strain>
    </source>
</reference>
<proteinExistence type="predicted"/>
<organism evidence="2 3">
    <name type="scientific">Dyella ginsengisoli</name>
    <dbReference type="NCBI Taxonomy" id="363848"/>
    <lineage>
        <taxon>Bacteria</taxon>
        <taxon>Pseudomonadati</taxon>
        <taxon>Pseudomonadota</taxon>
        <taxon>Gammaproteobacteria</taxon>
        <taxon>Lysobacterales</taxon>
        <taxon>Rhodanobacteraceae</taxon>
        <taxon>Dyella</taxon>
    </lineage>
</organism>
<protein>
    <submittedName>
        <fullName evidence="2">KilA-N domain-containing protein</fullName>
    </submittedName>
</protein>
<keyword evidence="3" id="KW-1185">Reference proteome</keyword>
<dbReference type="Proteomes" id="UP001620460">
    <property type="component" value="Unassembled WGS sequence"/>
</dbReference>